<dbReference type="AlphaFoldDB" id="A0AAW4PWF6"/>
<gene>
    <name evidence="2" type="ORF">EGH21_21835</name>
</gene>
<proteinExistence type="predicted"/>
<feature type="region of interest" description="Disordered" evidence="1">
    <location>
        <begin position="338"/>
        <end position="388"/>
    </location>
</feature>
<protein>
    <recommendedName>
        <fullName evidence="4">Right handed beta helix domain-containing protein</fullName>
    </recommendedName>
</protein>
<comment type="caution">
    <text evidence="2">The sequence shown here is derived from an EMBL/GenBank/DDBJ whole genome shotgun (WGS) entry which is preliminary data.</text>
</comment>
<dbReference type="InterPro" id="IPR011050">
    <property type="entry name" value="Pectin_lyase_fold/virulence"/>
</dbReference>
<evidence type="ECO:0008006" key="4">
    <source>
        <dbReference type="Google" id="ProtNLM"/>
    </source>
</evidence>
<dbReference type="SUPFAM" id="SSF51126">
    <property type="entry name" value="Pectin lyase-like"/>
    <property type="match status" value="1"/>
</dbReference>
<evidence type="ECO:0000313" key="2">
    <source>
        <dbReference type="EMBL" id="MBX0325661.1"/>
    </source>
</evidence>
<organism evidence="2 3">
    <name type="scientific">Haloarcula rubra</name>
    <dbReference type="NCBI Taxonomy" id="2487747"/>
    <lineage>
        <taxon>Archaea</taxon>
        <taxon>Methanobacteriati</taxon>
        <taxon>Methanobacteriota</taxon>
        <taxon>Stenosarchaea group</taxon>
        <taxon>Halobacteria</taxon>
        <taxon>Halobacteriales</taxon>
        <taxon>Haloarculaceae</taxon>
        <taxon>Haloarcula</taxon>
    </lineage>
</organism>
<reference evidence="2 3" key="1">
    <citation type="submission" date="2021-06" db="EMBL/GenBank/DDBJ databases">
        <title>Halomicroarcula sp. a new haloarchaeum isolated from saline soil.</title>
        <authorList>
            <person name="Duran-Viseras A."/>
            <person name="Sanchez-Porro C."/>
            <person name="Ventosa A."/>
        </authorList>
    </citation>
    <scope>NUCLEOTIDE SEQUENCE [LARGE SCALE GENOMIC DNA]</scope>
    <source>
        <strain evidence="2 3">F13</strain>
    </source>
</reference>
<sequence length="388" mass="40678">MYGPPEHGRSQPPMTRDTHQFRRRTVLQSLGGAVVASTAYAGLSGASQHCDATVSDGDSIQSAIDSASTGDTICVEAGTYDEDVTVDVEELTLDGPNSGTPGDGDRNDEATIEGQVILSADATVLDGFEVTPPAATGTTTSEAVRASNTPDDVIIANNVVQDFERDDPGGNFYGVDGINIFGGSDGDAIEDPTVRQNLVQNIRNEDVGGAAAISIQGNVTGAVVEDNVATDIAEEVTAYGFGVVIRGTGNHDKVPEDVEVIGNELRNVLSDPNSQFDGVGFEVEADGTSYLATENVIEDNNLGIEVKVAADETTVDFNDIAGNTRLGAFNRDDTTLDATDNWWGHASGPGGPDGRRNPDGEEVGQGDDIEGDVAFEPWLRRSIENASR</sequence>
<dbReference type="EMBL" id="RKLR01000017">
    <property type="protein sequence ID" value="MBX0325661.1"/>
    <property type="molecule type" value="Genomic_DNA"/>
</dbReference>
<dbReference type="RefSeq" id="WP_220620524.1">
    <property type="nucleotide sequence ID" value="NZ_RKLR01000017.1"/>
</dbReference>
<dbReference type="Proteomes" id="UP001430377">
    <property type="component" value="Unassembled WGS sequence"/>
</dbReference>
<dbReference type="InterPro" id="IPR012334">
    <property type="entry name" value="Pectin_lyas_fold"/>
</dbReference>
<evidence type="ECO:0000256" key="1">
    <source>
        <dbReference type="SAM" id="MobiDB-lite"/>
    </source>
</evidence>
<dbReference type="Gene3D" id="2.160.20.10">
    <property type="entry name" value="Single-stranded right-handed beta-helix, Pectin lyase-like"/>
    <property type="match status" value="1"/>
</dbReference>
<name>A0AAW4PWF6_9EURY</name>
<accession>A0AAW4PWF6</accession>
<evidence type="ECO:0000313" key="3">
    <source>
        <dbReference type="Proteomes" id="UP001430377"/>
    </source>
</evidence>
<feature type="compositionally biased region" description="Basic and acidic residues" evidence="1">
    <location>
        <begin position="378"/>
        <end position="388"/>
    </location>
</feature>
<keyword evidence="3" id="KW-1185">Reference proteome</keyword>
<feature type="compositionally biased region" description="Acidic residues" evidence="1">
    <location>
        <begin position="360"/>
        <end position="373"/>
    </location>
</feature>